<accession>X0W0L9</accession>
<dbReference type="AlphaFoldDB" id="X0W0L9"/>
<organism evidence="1">
    <name type="scientific">marine sediment metagenome</name>
    <dbReference type="NCBI Taxonomy" id="412755"/>
    <lineage>
        <taxon>unclassified sequences</taxon>
        <taxon>metagenomes</taxon>
        <taxon>ecological metagenomes</taxon>
    </lineage>
</organism>
<gene>
    <name evidence="1" type="ORF">S01H1_48931</name>
</gene>
<reference evidence="1" key="1">
    <citation type="journal article" date="2014" name="Front. Microbiol.">
        <title>High frequency of phylogenetically diverse reductive dehalogenase-homologous genes in deep subseafloor sedimentary metagenomes.</title>
        <authorList>
            <person name="Kawai M."/>
            <person name="Futagami T."/>
            <person name="Toyoda A."/>
            <person name="Takaki Y."/>
            <person name="Nishi S."/>
            <person name="Hori S."/>
            <person name="Arai W."/>
            <person name="Tsubouchi T."/>
            <person name="Morono Y."/>
            <person name="Uchiyama I."/>
            <person name="Ito T."/>
            <person name="Fujiyama A."/>
            <person name="Inagaki F."/>
            <person name="Takami H."/>
        </authorList>
    </citation>
    <scope>NUCLEOTIDE SEQUENCE</scope>
    <source>
        <strain evidence="1">Expedition CK06-06</strain>
    </source>
</reference>
<comment type="caution">
    <text evidence="1">The sequence shown here is derived from an EMBL/GenBank/DDBJ whole genome shotgun (WGS) entry which is preliminary data.</text>
</comment>
<evidence type="ECO:0000313" key="1">
    <source>
        <dbReference type="EMBL" id="GAG18203.1"/>
    </source>
</evidence>
<proteinExistence type="predicted"/>
<evidence type="ECO:0008006" key="2">
    <source>
        <dbReference type="Google" id="ProtNLM"/>
    </source>
</evidence>
<feature type="non-terminal residue" evidence="1">
    <location>
        <position position="1"/>
    </location>
</feature>
<dbReference type="EMBL" id="BARS01031445">
    <property type="protein sequence ID" value="GAG18203.1"/>
    <property type="molecule type" value="Genomic_DNA"/>
</dbReference>
<protein>
    <recommendedName>
        <fullName evidence="2">Amine oxidase domain-containing protein</fullName>
    </recommendedName>
</protein>
<name>X0W0L9_9ZZZZ</name>
<sequence>PPIIGLFYVGADAGSTGFFANNLAVASGMNVAKMVLQYFKTHAAKMG</sequence>